<feature type="domain" description="Cation efflux protein transmembrane" evidence="10">
    <location>
        <begin position="70"/>
        <end position="167"/>
    </location>
</feature>
<evidence type="ECO:0000313" key="11">
    <source>
        <dbReference type="Ensembl" id="ENSMALP00000000254.1"/>
    </source>
</evidence>
<keyword evidence="3 9" id="KW-0812">Transmembrane</keyword>
<accession>A0A3Q3IC42</accession>
<keyword evidence="12" id="KW-1185">Reference proteome</keyword>
<dbReference type="GO" id="GO:0015297">
    <property type="term" value="F:antiporter activity"/>
    <property type="evidence" value="ECO:0007669"/>
    <property type="project" value="UniProtKB-KW"/>
</dbReference>
<feature type="region of interest" description="Disordered" evidence="8">
    <location>
        <begin position="1"/>
        <end position="25"/>
    </location>
</feature>
<evidence type="ECO:0000256" key="9">
    <source>
        <dbReference type="SAM" id="Phobius"/>
    </source>
</evidence>
<dbReference type="PANTHER" id="PTHR11562">
    <property type="entry name" value="CATION EFFLUX PROTEIN/ ZINC TRANSPORTER"/>
    <property type="match status" value="1"/>
</dbReference>
<comment type="catalytic activity">
    <reaction evidence="7">
        <text>Zn(2+)(in) + 2 H(+)(out) = Zn(2+)(out) + 2 H(+)(in)</text>
        <dbReference type="Rhea" id="RHEA:72627"/>
        <dbReference type="ChEBI" id="CHEBI:15378"/>
        <dbReference type="ChEBI" id="CHEBI:29105"/>
    </reaction>
</comment>
<evidence type="ECO:0000256" key="6">
    <source>
        <dbReference type="ARBA" id="ARBA00023136"/>
    </source>
</evidence>
<dbReference type="InterPro" id="IPR050681">
    <property type="entry name" value="CDF/SLC30A"/>
</dbReference>
<dbReference type="Ensembl" id="ENSMALT00000000286.1">
    <property type="protein sequence ID" value="ENSMALP00000000254.1"/>
    <property type="gene ID" value="ENSMALG00000000163.1"/>
</dbReference>
<reference evidence="11" key="1">
    <citation type="submission" date="2025-08" db="UniProtKB">
        <authorList>
            <consortium name="Ensembl"/>
        </authorList>
    </citation>
    <scope>IDENTIFICATION</scope>
</reference>
<dbReference type="InterPro" id="IPR058533">
    <property type="entry name" value="Cation_efflux_TM"/>
</dbReference>
<feature type="compositionally biased region" description="Polar residues" evidence="8">
    <location>
        <begin position="15"/>
        <end position="24"/>
    </location>
</feature>
<evidence type="ECO:0000256" key="1">
    <source>
        <dbReference type="ARBA" id="ARBA00004141"/>
    </source>
</evidence>
<dbReference type="InterPro" id="IPR027469">
    <property type="entry name" value="Cation_efflux_TMD_sf"/>
</dbReference>
<keyword evidence="2" id="KW-0050">Antiport</keyword>
<dbReference type="SUPFAM" id="SSF161111">
    <property type="entry name" value="Cation efflux protein transmembrane domain-like"/>
    <property type="match status" value="1"/>
</dbReference>
<name>A0A3Q3IC42_MONAL</name>
<dbReference type="GO" id="GO:0010043">
    <property type="term" value="P:response to zinc ion"/>
    <property type="evidence" value="ECO:0007669"/>
    <property type="project" value="TreeGrafter"/>
</dbReference>
<dbReference type="Gene3D" id="1.20.1510.10">
    <property type="entry name" value="Cation efflux protein transmembrane domain"/>
    <property type="match status" value="1"/>
</dbReference>
<feature type="transmembrane region" description="Helical" evidence="9">
    <location>
        <begin position="143"/>
        <end position="168"/>
    </location>
</feature>
<keyword evidence="4" id="KW-0813">Transport</keyword>
<dbReference type="GO" id="GO:0005886">
    <property type="term" value="C:plasma membrane"/>
    <property type="evidence" value="ECO:0007669"/>
    <property type="project" value="TreeGrafter"/>
</dbReference>
<feature type="transmembrane region" description="Helical" evidence="9">
    <location>
        <begin position="35"/>
        <end position="61"/>
    </location>
</feature>
<comment type="subcellular location">
    <subcellularLocation>
        <location evidence="1">Membrane</location>
        <topology evidence="1">Multi-pass membrane protein</topology>
    </subcellularLocation>
</comment>
<dbReference type="GO" id="GO:0005385">
    <property type="term" value="F:zinc ion transmembrane transporter activity"/>
    <property type="evidence" value="ECO:0007669"/>
    <property type="project" value="TreeGrafter"/>
</dbReference>
<keyword evidence="4" id="KW-0864">Zinc transport</keyword>
<keyword evidence="4" id="KW-0406">Ion transport</keyword>
<evidence type="ECO:0000259" key="10">
    <source>
        <dbReference type="Pfam" id="PF01545"/>
    </source>
</evidence>
<keyword evidence="6 9" id="KW-0472">Membrane</keyword>
<evidence type="ECO:0000256" key="3">
    <source>
        <dbReference type="ARBA" id="ARBA00022692"/>
    </source>
</evidence>
<dbReference type="STRING" id="43700.ENSMALP00000000254"/>
<evidence type="ECO:0000256" key="4">
    <source>
        <dbReference type="ARBA" id="ARBA00022906"/>
    </source>
</evidence>
<dbReference type="Pfam" id="PF01545">
    <property type="entry name" value="Cation_efflux"/>
    <property type="match status" value="1"/>
</dbReference>
<keyword evidence="5 9" id="KW-1133">Transmembrane helix</keyword>
<proteinExistence type="predicted"/>
<organism evidence="11 12">
    <name type="scientific">Monopterus albus</name>
    <name type="common">Swamp eel</name>
    <dbReference type="NCBI Taxonomy" id="43700"/>
    <lineage>
        <taxon>Eukaryota</taxon>
        <taxon>Metazoa</taxon>
        <taxon>Chordata</taxon>
        <taxon>Craniata</taxon>
        <taxon>Vertebrata</taxon>
        <taxon>Euteleostomi</taxon>
        <taxon>Actinopterygii</taxon>
        <taxon>Neopterygii</taxon>
        <taxon>Teleostei</taxon>
        <taxon>Neoteleostei</taxon>
        <taxon>Acanthomorphata</taxon>
        <taxon>Anabantaria</taxon>
        <taxon>Synbranchiformes</taxon>
        <taxon>Synbranchidae</taxon>
        <taxon>Monopterus</taxon>
    </lineage>
</organism>
<evidence type="ECO:0000256" key="8">
    <source>
        <dbReference type="SAM" id="MobiDB-lite"/>
    </source>
</evidence>
<feature type="transmembrane region" description="Helical" evidence="9">
    <location>
        <begin position="81"/>
        <end position="103"/>
    </location>
</feature>
<protein>
    <recommendedName>
        <fullName evidence="10">Cation efflux protein transmembrane domain-containing protein</fullName>
    </recommendedName>
</protein>
<reference evidence="11" key="2">
    <citation type="submission" date="2025-09" db="UniProtKB">
        <authorList>
            <consortium name="Ensembl"/>
        </authorList>
    </citation>
    <scope>IDENTIFICATION</scope>
</reference>
<dbReference type="PANTHER" id="PTHR11562:SF17">
    <property type="entry name" value="RE54080P-RELATED"/>
    <property type="match status" value="1"/>
</dbReference>
<dbReference type="AlphaFoldDB" id="A0A3Q3IC42"/>
<sequence length="259" mass="28854">ASSADARWRPGQLCQDPNTTSGADSDTRHLARRKLLVACTISLVFMTGELIGGYAAHSLAIMTDTVHLTHTMTFGWHRAEILGMLLSVMTIWAVTVVLVLSAIHRIADGDYNIDIQIMLITSGCAVAEPGTSHSHSHRHRHAAFIHMVGHLMQSIGVLLAATIIHFWVSVNRNNIYRAKKYSDPSVNAEIPQGRDRWTILYCMFKITANHYLKKCLLVSSEEDADMQIVLSKATELLCLEFGFSSITIQVERQRTEKAQ</sequence>
<evidence type="ECO:0000256" key="5">
    <source>
        <dbReference type="ARBA" id="ARBA00022989"/>
    </source>
</evidence>
<evidence type="ECO:0000256" key="2">
    <source>
        <dbReference type="ARBA" id="ARBA00022449"/>
    </source>
</evidence>
<evidence type="ECO:0000313" key="12">
    <source>
        <dbReference type="Proteomes" id="UP000261600"/>
    </source>
</evidence>
<keyword evidence="4" id="KW-0862">Zinc</keyword>
<evidence type="ECO:0000256" key="7">
    <source>
        <dbReference type="ARBA" id="ARBA00048349"/>
    </source>
</evidence>
<dbReference type="Proteomes" id="UP000261600">
    <property type="component" value="Unplaced"/>
</dbReference>